<comment type="caution">
    <text evidence="1">The sequence shown here is derived from an EMBL/GenBank/DDBJ whole genome shotgun (WGS) entry which is preliminary data.</text>
</comment>
<keyword evidence="2" id="KW-1185">Reference proteome</keyword>
<dbReference type="RefSeq" id="WP_207327470.1">
    <property type="nucleotide sequence ID" value="NZ_JAFMYW010000001.1"/>
</dbReference>
<organism evidence="1 2">
    <name type="scientific">Fibrella forsythiae</name>
    <dbReference type="NCBI Taxonomy" id="2817061"/>
    <lineage>
        <taxon>Bacteria</taxon>
        <taxon>Pseudomonadati</taxon>
        <taxon>Bacteroidota</taxon>
        <taxon>Cytophagia</taxon>
        <taxon>Cytophagales</taxon>
        <taxon>Spirosomataceae</taxon>
        <taxon>Fibrella</taxon>
    </lineage>
</organism>
<proteinExistence type="predicted"/>
<dbReference type="EMBL" id="JAFMYW010000001">
    <property type="protein sequence ID" value="MBO0947562.1"/>
    <property type="molecule type" value="Genomic_DNA"/>
</dbReference>
<gene>
    <name evidence="1" type="ORF">J2I46_03150</name>
</gene>
<dbReference type="Proteomes" id="UP000664628">
    <property type="component" value="Unassembled WGS sequence"/>
</dbReference>
<reference evidence="1 2" key="1">
    <citation type="submission" date="2021-03" db="EMBL/GenBank/DDBJ databases">
        <title>Fibrella sp. HMF5405 genome sequencing and assembly.</title>
        <authorList>
            <person name="Kang H."/>
            <person name="Kim H."/>
            <person name="Bae S."/>
            <person name="Joh K."/>
        </authorList>
    </citation>
    <scope>NUCLEOTIDE SEQUENCE [LARGE SCALE GENOMIC DNA]</scope>
    <source>
        <strain evidence="1 2">HMF5405</strain>
    </source>
</reference>
<protein>
    <submittedName>
        <fullName evidence="1">Uncharacterized protein</fullName>
    </submittedName>
</protein>
<evidence type="ECO:0000313" key="1">
    <source>
        <dbReference type="EMBL" id="MBO0947562.1"/>
    </source>
</evidence>
<evidence type="ECO:0000313" key="2">
    <source>
        <dbReference type="Proteomes" id="UP000664628"/>
    </source>
</evidence>
<sequence>MARPKNVLSKIQQDETLFGGICEAIDMIGPDALVGTGKIGRTSVFKYKRREPVNPRVEVGLLKAIEHSGDPKYVNTLAAAGRILKSIKKAR</sequence>
<accession>A0ABS3JC42</accession>
<name>A0ABS3JC42_9BACT</name>